<dbReference type="EMBL" id="KN817535">
    <property type="protein sequence ID" value="KJA24801.1"/>
    <property type="molecule type" value="Genomic_DNA"/>
</dbReference>
<name>A0A0D2P839_HYPSF</name>
<dbReference type="Proteomes" id="UP000054270">
    <property type="component" value="Unassembled WGS sequence"/>
</dbReference>
<dbReference type="AlphaFoldDB" id="A0A0D2P839"/>
<protein>
    <submittedName>
        <fullName evidence="1">Uncharacterized protein</fullName>
    </submittedName>
</protein>
<reference evidence="2" key="1">
    <citation type="submission" date="2014-04" db="EMBL/GenBank/DDBJ databases">
        <title>Evolutionary Origins and Diversification of the Mycorrhizal Mutualists.</title>
        <authorList>
            <consortium name="DOE Joint Genome Institute"/>
            <consortium name="Mycorrhizal Genomics Consortium"/>
            <person name="Kohler A."/>
            <person name="Kuo A."/>
            <person name="Nagy L.G."/>
            <person name="Floudas D."/>
            <person name="Copeland A."/>
            <person name="Barry K.W."/>
            <person name="Cichocki N."/>
            <person name="Veneault-Fourrey C."/>
            <person name="LaButti K."/>
            <person name="Lindquist E.A."/>
            <person name="Lipzen A."/>
            <person name="Lundell T."/>
            <person name="Morin E."/>
            <person name="Murat C."/>
            <person name="Riley R."/>
            <person name="Ohm R."/>
            <person name="Sun H."/>
            <person name="Tunlid A."/>
            <person name="Henrissat B."/>
            <person name="Grigoriev I.V."/>
            <person name="Hibbett D.S."/>
            <person name="Martin F."/>
        </authorList>
    </citation>
    <scope>NUCLEOTIDE SEQUENCE [LARGE SCALE GENOMIC DNA]</scope>
    <source>
        <strain evidence="2">FD-334 SS-4</strain>
    </source>
</reference>
<sequence>MFGCSFFSSWCALRCTCSHGLRSCIPLSLPVYSPCHPAYLAVPFSSAHDHACRQAHCALTASREVIKLLMSR</sequence>
<evidence type="ECO:0000313" key="2">
    <source>
        <dbReference type="Proteomes" id="UP000054270"/>
    </source>
</evidence>
<evidence type="ECO:0000313" key="1">
    <source>
        <dbReference type="EMBL" id="KJA24801.1"/>
    </source>
</evidence>
<keyword evidence="2" id="KW-1185">Reference proteome</keyword>
<proteinExistence type="predicted"/>
<organism evidence="1 2">
    <name type="scientific">Hypholoma sublateritium (strain FD-334 SS-4)</name>
    <dbReference type="NCBI Taxonomy" id="945553"/>
    <lineage>
        <taxon>Eukaryota</taxon>
        <taxon>Fungi</taxon>
        <taxon>Dikarya</taxon>
        <taxon>Basidiomycota</taxon>
        <taxon>Agaricomycotina</taxon>
        <taxon>Agaricomycetes</taxon>
        <taxon>Agaricomycetidae</taxon>
        <taxon>Agaricales</taxon>
        <taxon>Agaricineae</taxon>
        <taxon>Strophariaceae</taxon>
        <taxon>Hypholoma</taxon>
    </lineage>
</organism>
<accession>A0A0D2P839</accession>
<gene>
    <name evidence="1" type="ORF">HYPSUDRAFT_466075</name>
</gene>